<dbReference type="AlphaFoldDB" id="A0A6P1MMT8"/>
<dbReference type="EMBL" id="CP047591">
    <property type="protein sequence ID" value="QHI72325.1"/>
    <property type="molecule type" value="Genomic_DNA"/>
</dbReference>
<dbReference type="InterPro" id="IPR002942">
    <property type="entry name" value="S4_RNA-bd"/>
</dbReference>
<dbReference type="InterPro" id="IPR036986">
    <property type="entry name" value="S4_RNA-bd_sf"/>
</dbReference>
<evidence type="ECO:0000313" key="4">
    <source>
        <dbReference type="Proteomes" id="UP000463883"/>
    </source>
</evidence>
<name>A0A6P1MMT8_9FIRM</name>
<keyword evidence="1" id="KW-0694">RNA-binding</keyword>
<gene>
    <name evidence="3" type="ORF">Ami3637_07840</name>
</gene>
<dbReference type="PROSITE" id="PS50889">
    <property type="entry name" value="S4"/>
    <property type="match status" value="1"/>
</dbReference>
<protein>
    <submittedName>
        <fullName evidence="3">RNA-binding protein</fullName>
    </submittedName>
</protein>
<dbReference type="RefSeq" id="WP_162362095.1">
    <property type="nucleotide sequence ID" value="NZ_CP047591.1"/>
</dbReference>
<accession>A0A6P1MMT8</accession>
<keyword evidence="4" id="KW-1185">Reference proteome</keyword>
<dbReference type="CDD" id="cd00165">
    <property type="entry name" value="S4"/>
    <property type="match status" value="1"/>
</dbReference>
<dbReference type="Gene3D" id="3.30.1370.160">
    <property type="match status" value="1"/>
</dbReference>
<organism evidence="3 4">
    <name type="scientific">Aminipila terrae</name>
    <dbReference type="NCBI Taxonomy" id="2697030"/>
    <lineage>
        <taxon>Bacteria</taxon>
        <taxon>Bacillati</taxon>
        <taxon>Bacillota</taxon>
        <taxon>Clostridia</taxon>
        <taxon>Peptostreptococcales</taxon>
        <taxon>Anaerovoracaceae</taxon>
        <taxon>Aminipila</taxon>
    </lineage>
</organism>
<dbReference type="Gene3D" id="3.30.70.330">
    <property type="match status" value="1"/>
</dbReference>
<dbReference type="InterPro" id="IPR040591">
    <property type="entry name" value="RqcP2_RBD"/>
</dbReference>
<reference evidence="3 4" key="1">
    <citation type="submission" date="2020-01" db="EMBL/GenBank/DDBJ databases">
        <title>Genomic analysis of Aminipila sp. CBA3637.</title>
        <authorList>
            <person name="Kim Y.B."/>
            <person name="Roh S.W."/>
        </authorList>
    </citation>
    <scope>NUCLEOTIDE SEQUENCE [LARGE SCALE GENOMIC DNA]</scope>
    <source>
        <strain evidence="3 4">CBA3637</strain>
    </source>
</reference>
<evidence type="ECO:0000259" key="2">
    <source>
        <dbReference type="SMART" id="SM00363"/>
    </source>
</evidence>
<dbReference type="Pfam" id="PF17774">
    <property type="entry name" value="YlmH_RBD"/>
    <property type="match status" value="1"/>
</dbReference>
<dbReference type="Proteomes" id="UP000463883">
    <property type="component" value="Chromosome"/>
</dbReference>
<evidence type="ECO:0000313" key="3">
    <source>
        <dbReference type="EMBL" id="QHI72325.1"/>
    </source>
</evidence>
<dbReference type="InterPro" id="IPR012677">
    <property type="entry name" value="Nucleotide-bd_a/b_plait_sf"/>
</dbReference>
<dbReference type="Gene3D" id="3.10.290.10">
    <property type="entry name" value="RNA-binding S4 domain"/>
    <property type="match status" value="1"/>
</dbReference>
<dbReference type="GO" id="GO:0003723">
    <property type="term" value="F:RNA binding"/>
    <property type="evidence" value="ECO:0007669"/>
    <property type="project" value="UniProtKB-KW"/>
</dbReference>
<dbReference type="KEGG" id="amic:Ami3637_07840"/>
<proteinExistence type="predicted"/>
<dbReference type="Pfam" id="PF01479">
    <property type="entry name" value="S4"/>
    <property type="match status" value="1"/>
</dbReference>
<evidence type="ECO:0000256" key="1">
    <source>
        <dbReference type="PROSITE-ProRule" id="PRU00182"/>
    </source>
</evidence>
<dbReference type="SUPFAM" id="SSF55174">
    <property type="entry name" value="Alpha-L RNA-binding motif"/>
    <property type="match status" value="1"/>
</dbReference>
<dbReference type="SMART" id="SM00363">
    <property type="entry name" value="S4"/>
    <property type="match status" value="1"/>
</dbReference>
<sequence>MNEDKLTIAMAEDKSNQCQHNYMITNTGFLDMRQQTLCKRILRNNPEVKGFFYGGYADAERRVTVFTPDYIGAETEDDLQEYFLTNGQDNPLVLIRAKHNGYKQLSHRDYLGSLTGLGIKREAIGDILVTDGGADIIILREMTDFLLTSYGKAGRTYLELTVEDINNIIIPEGLVQEKSDTVASLRLDNVIAAAFGISRTNAAEAVKKGLVFVNNLQTEKVEKLVNEGDKLVLRGKGKVVLKEIGGSTRKDRTFITLMVMK</sequence>
<feature type="domain" description="RNA-binding S4" evidence="2">
    <location>
        <begin position="185"/>
        <end position="245"/>
    </location>
</feature>